<gene>
    <name evidence="1" type="ORF">BpHYR1_025053</name>
</gene>
<accession>A0A3M7SE99</accession>
<evidence type="ECO:0000313" key="2">
    <source>
        <dbReference type="Proteomes" id="UP000276133"/>
    </source>
</evidence>
<name>A0A3M7SE99_BRAPC</name>
<organism evidence="1 2">
    <name type="scientific">Brachionus plicatilis</name>
    <name type="common">Marine rotifer</name>
    <name type="synonym">Brachionus muelleri</name>
    <dbReference type="NCBI Taxonomy" id="10195"/>
    <lineage>
        <taxon>Eukaryota</taxon>
        <taxon>Metazoa</taxon>
        <taxon>Spiralia</taxon>
        <taxon>Gnathifera</taxon>
        <taxon>Rotifera</taxon>
        <taxon>Eurotatoria</taxon>
        <taxon>Monogononta</taxon>
        <taxon>Pseudotrocha</taxon>
        <taxon>Ploima</taxon>
        <taxon>Brachionidae</taxon>
        <taxon>Brachionus</taxon>
    </lineage>
</organism>
<proteinExistence type="predicted"/>
<keyword evidence="2" id="KW-1185">Reference proteome</keyword>
<protein>
    <submittedName>
        <fullName evidence="1">Uncharacterized protein</fullName>
    </submittedName>
</protein>
<comment type="caution">
    <text evidence="1">The sequence shown here is derived from an EMBL/GenBank/DDBJ whole genome shotgun (WGS) entry which is preliminary data.</text>
</comment>
<reference evidence="1 2" key="1">
    <citation type="journal article" date="2018" name="Sci. Rep.">
        <title>Genomic signatures of local adaptation to the degree of environmental predictability in rotifers.</title>
        <authorList>
            <person name="Franch-Gras L."/>
            <person name="Hahn C."/>
            <person name="Garcia-Roger E.M."/>
            <person name="Carmona M.J."/>
            <person name="Serra M."/>
            <person name="Gomez A."/>
        </authorList>
    </citation>
    <scope>NUCLEOTIDE SEQUENCE [LARGE SCALE GENOMIC DNA]</scope>
    <source>
        <strain evidence="1">HYR1</strain>
    </source>
</reference>
<dbReference type="Proteomes" id="UP000276133">
    <property type="component" value="Unassembled WGS sequence"/>
</dbReference>
<dbReference type="EMBL" id="REGN01001523">
    <property type="protein sequence ID" value="RNA34111.1"/>
    <property type="molecule type" value="Genomic_DNA"/>
</dbReference>
<evidence type="ECO:0000313" key="1">
    <source>
        <dbReference type="EMBL" id="RNA34111.1"/>
    </source>
</evidence>
<sequence>MLYWDNRNLKRKITIRHLFDYQYLIVKDDCSLALIDAVFSFIRKKGCKFGFLQPLLEKSKRPGPVFVQNTFWNRVWVRLEKLIKHVEALSKLFQKNKNVLNLNFVYVSKKKNFVSLFESAFKRAELENLGDLVSNDNSNTNIDKIDFKFQKRNQVKFQFKDKHFWPVCLQQKCKKEMPTDN</sequence>
<dbReference type="AlphaFoldDB" id="A0A3M7SE99"/>